<dbReference type="InterPro" id="IPR019451">
    <property type="entry name" value="Rtp1_C1"/>
</dbReference>
<dbReference type="Proteomes" id="UP001610728">
    <property type="component" value="Unassembled WGS sequence"/>
</dbReference>
<gene>
    <name evidence="4" type="ORF">HOO65_010304</name>
</gene>
<dbReference type="InterPro" id="IPR016024">
    <property type="entry name" value="ARM-type_fold"/>
</dbReference>
<feature type="domain" description="RNA polymerase II assembly factor Rtp1 C-terminal" evidence="3">
    <location>
        <begin position="559"/>
        <end position="667"/>
    </location>
</feature>
<protein>
    <submittedName>
        <fullName evidence="4">Protein required for cell</fullName>
    </submittedName>
</protein>
<evidence type="ECO:0000259" key="2">
    <source>
        <dbReference type="Pfam" id="PF10304"/>
    </source>
</evidence>
<comment type="caution">
    <text evidence="4">The sequence shown here is derived from an EMBL/GenBank/DDBJ whole genome shotgun (WGS) entry which is preliminary data.</text>
</comment>
<evidence type="ECO:0000313" key="4">
    <source>
        <dbReference type="EMBL" id="KAL2890946.1"/>
    </source>
</evidence>
<proteinExistence type="inferred from homology"/>
<dbReference type="GeneID" id="98114550"/>
<evidence type="ECO:0000313" key="5">
    <source>
        <dbReference type="Proteomes" id="UP001610728"/>
    </source>
</evidence>
<organism evidence="4 5">
    <name type="scientific">Ceratocystis lukuohia</name>
    <dbReference type="NCBI Taxonomy" id="2019550"/>
    <lineage>
        <taxon>Eukaryota</taxon>
        <taxon>Fungi</taxon>
        <taxon>Dikarya</taxon>
        <taxon>Ascomycota</taxon>
        <taxon>Pezizomycotina</taxon>
        <taxon>Sordariomycetes</taxon>
        <taxon>Hypocreomycetidae</taxon>
        <taxon>Microascales</taxon>
        <taxon>Ceratocystidaceae</taxon>
        <taxon>Ceratocystis</taxon>
    </lineage>
</organism>
<dbReference type="InterPro" id="IPR019414">
    <property type="entry name" value="Rtp1_C2"/>
</dbReference>
<evidence type="ECO:0000256" key="1">
    <source>
        <dbReference type="ARBA" id="ARBA00005724"/>
    </source>
</evidence>
<reference evidence="4 5" key="1">
    <citation type="submission" date="2020-05" db="EMBL/GenBank/DDBJ databases">
        <title>Ceratocystis lukuohia genome.</title>
        <authorList>
            <person name="Harrington T.C."/>
            <person name="Kim K."/>
            <person name="Mayers C.G."/>
        </authorList>
    </citation>
    <scope>NUCLEOTIDE SEQUENCE [LARGE SCALE GENOMIC DNA]</scope>
    <source>
        <strain evidence="4 5">C4212</strain>
    </source>
</reference>
<dbReference type="PANTHER" id="PTHR20959:SF1">
    <property type="entry name" value="TRANSPORT AND GOLGI ORGANIZATION PROTEIN 6 HOMOLOG"/>
    <property type="match status" value="1"/>
</dbReference>
<feature type="domain" description="RNA polymerase II assembly factor Rtp1 C-terminal" evidence="2">
    <location>
        <begin position="837"/>
        <end position="868"/>
    </location>
</feature>
<dbReference type="EMBL" id="JABSNW010000001">
    <property type="protein sequence ID" value="KAL2890946.1"/>
    <property type="molecule type" value="Genomic_DNA"/>
</dbReference>
<dbReference type="Pfam" id="PF10304">
    <property type="entry name" value="RTP1_C2"/>
    <property type="match status" value="1"/>
</dbReference>
<keyword evidence="5" id="KW-1185">Reference proteome</keyword>
<name>A0ABR4MRP6_9PEZI</name>
<comment type="similarity">
    <text evidence="1">Belongs to the Tango6 family.</text>
</comment>
<dbReference type="Pfam" id="PF10363">
    <property type="entry name" value="RTP1_C1"/>
    <property type="match status" value="1"/>
</dbReference>
<dbReference type="RefSeq" id="XP_070862126.1">
    <property type="nucleotide sequence ID" value="XM_071005401.1"/>
</dbReference>
<dbReference type="PANTHER" id="PTHR20959">
    <property type="entry name" value="TRANSPORT AND GOLGI ORGANIZATION PROTEIN 6 FAMILY MEMBER"/>
    <property type="match status" value="1"/>
</dbReference>
<dbReference type="InterPro" id="IPR039600">
    <property type="entry name" value="TANGO6/Rtp1"/>
</dbReference>
<evidence type="ECO:0000259" key="3">
    <source>
        <dbReference type="Pfam" id="PF10363"/>
    </source>
</evidence>
<accession>A0ABR4MRP6</accession>
<sequence>MEGYQGTSDREDLKQKVIESGKVAFDPNNEASTQAQALKEFQDLIDKSSPWSLLPILNAAIQPGAVPDFLRVQLLAILTSLPLRPNGVRSTLEFVFAVHPSATVTAEESAQPQKQGANITTEALSAATRLLSSVPTEIPPFEWFAGIRPQLMELLDGTAGEELVKVAGHVISFGVLGRKAYGAPGAPGWEVFIATILHILKPSIYSKITQASVKIKEELDDVVDLRQAEILSSESDIALALKRLSSLLYSSPSPGLCKRVVSHILLEMWAIASIPETETKDSISYSCSKMARKLLAMFIQVANSKDVVGKIIENLLYNGETVHCSSPWEFKISSSSVSILSCKTKAHQTHVLDVLNRDWSVAEFKAGFLSSLVMEVCTDDEVADIFLGLFRKWLNSKNMPETQTPKITLIEERNDHGQDPDSLMRGLLEVMVIQGLMEKSSGKLVSKTSQVLDVVEQVLAADKTRPQGDEVISIVLSLLNQIITAPTFQSSSLTDETMASLREALTRFSRQSSTTTESTAQTARNLLLLLQYRDELDGEEESKPATDEQIEDRKTYSLAMSYITDGESPPPVKSEGLNMISRLILKASPVIDVPAVLVLLSRIISDNEDFLNLRAIKMLALLSEKHPKTVCREILDHYLDPKEMASTDTRLRFGEALLQVIQRLGEMFTGPTATEVSETLLSIASRRGVRRKTEQRQAREERKRAMKNKEAADAWGGEVLDMSDDIPEAERLNNEILTQIVCGWESKRGSEDVRMRTSALSLFAAAMDTNLVGIGSTIVEIAIDLCISALTYEPEPEKAILRRASIVVVVAFIKALDTAKKQRRTTSLGFGLTEQSRDDIMRALKYVEGSDNDGLVREHARDAIESLESWQMISLLPETKDEERNDFGGLAGIAGNPIEMALQTSKNTTLGGRPRIEEVE</sequence>
<dbReference type="SUPFAM" id="SSF48371">
    <property type="entry name" value="ARM repeat"/>
    <property type="match status" value="1"/>
</dbReference>